<evidence type="ECO:0000256" key="12">
    <source>
        <dbReference type="RuleBase" id="RU003514"/>
    </source>
</evidence>
<evidence type="ECO:0000256" key="4">
    <source>
        <dbReference type="ARBA" id="ARBA00022679"/>
    </source>
</evidence>
<dbReference type="Pfam" id="PF01896">
    <property type="entry name" value="DNA_primase_S"/>
    <property type="match status" value="1"/>
</dbReference>
<keyword evidence="10 11" id="KW-0464">Manganese</keyword>
<dbReference type="Proteomes" id="UP001149411">
    <property type="component" value="Unassembled WGS sequence"/>
</dbReference>
<comment type="cofactor">
    <cofactor evidence="11">
        <name>Mg(2+)</name>
        <dbReference type="ChEBI" id="CHEBI:18420"/>
    </cofactor>
    <cofactor evidence="11">
        <name>Mn(2+)</name>
        <dbReference type="ChEBI" id="CHEBI:29035"/>
    </cofactor>
</comment>
<dbReference type="RefSeq" id="WP_266086664.1">
    <property type="nucleotide sequence ID" value="NZ_RKLV01000004.1"/>
</dbReference>
<keyword evidence="5 11" id="KW-0548">Nucleotidyltransferase</keyword>
<evidence type="ECO:0000256" key="2">
    <source>
        <dbReference type="ARBA" id="ARBA00022478"/>
    </source>
</evidence>
<comment type="function">
    <text evidence="11">Catalytic subunit of DNA primase, an RNA polymerase that catalyzes the synthesis of short RNA molecules used as primers for DNA polymerase during DNA replication. The small subunit contains the primase catalytic core and has DNA synthesis activity on its own. Binding to the large subunit stabilizes and modulates the activity, increasing the rate of DNA synthesis while decreasing the length of the DNA fragments, and conferring RNA synthesis capability. The DNA polymerase activity may enable DNA primase to also catalyze primer extension after primer synthesis. May also play a role in DNA repair.</text>
</comment>
<proteinExistence type="inferred from homology"/>
<evidence type="ECO:0000256" key="3">
    <source>
        <dbReference type="ARBA" id="ARBA00022515"/>
    </source>
</evidence>
<dbReference type="GO" id="GO:0000428">
    <property type="term" value="C:DNA-directed RNA polymerase complex"/>
    <property type="evidence" value="ECO:0007669"/>
    <property type="project" value="UniProtKB-KW"/>
</dbReference>
<evidence type="ECO:0000256" key="9">
    <source>
        <dbReference type="ARBA" id="ARBA00023163"/>
    </source>
</evidence>
<dbReference type="GO" id="GO:0006269">
    <property type="term" value="P:DNA replication, synthesis of primer"/>
    <property type="evidence" value="ECO:0007669"/>
    <property type="project" value="UniProtKB-UniRule"/>
</dbReference>
<sequence length="398" mass="44544">MDDRTRAYVRGRFGDYYRGTVSAPEFGDTGGVVDPRAPDDREWAYVVFSGGMVRHKSLLDLGSLDGWLADTKPQHVYYSSARYDRPEASAMSDKGWKGADLIFDLDADHLRDAEPDDTYAEMLAKCKDALLNLLSFVEGDLGFEDTLVVFSGGRGYHIHVYDDRVQSLGSDARREIVDYVKGTGFRAEHAFSSETVAGSDRNEWMHGRKSSTQLQRLRGGAWSERIRDWLVGYANEVASMEDDEAVEHLRGYDNVGEKKADKLLEVFRDRREEIGSGNLDVARGARGFWETLLLRAVEETSAETDEPVTTDTRRLIRLPGSLHGGTGFRVVPLGRGELDGFDPLRDAVVFSNREQTVVADEAVEFEVGGRRFNTEAGEFSVPEYAAIFGMLRGDLRLR</sequence>
<evidence type="ECO:0000313" key="14">
    <source>
        <dbReference type="EMBL" id="MCX2818826.1"/>
    </source>
</evidence>
<evidence type="ECO:0000256" key="1">
    <source>
        <dbReference type="ARBA" id="ARBA00009762"/>
    </source>
</evidence>
<feature type="active site" evidence="11">
    <location>
        <position position="305"/>
    </location>
</feature>
<evidence type="ECO:0000256" key="11">
    <source>
        <dbReference type="HAMAP-Rule" id="MF_00700"/>
    </source>
</evidence>
<dbReference type="Gene3D" id="3.90.920.10">
    <property type="entry name" value="DNA primase, PRIM domain"/>
    <property type="match status" value="1"/>
</dbReference>
<keyword evidence="3 11" id="KW-0639">Primosome</keyword>
<evidence type="ECO:0000313" key="15">
    <source>
        <dbReference type="Proteomes" id="UP001149411"/>
    </source>
</evidence>
<keyword evidence="8 11" id="KW-0460">Magnesium</keyword>
<dbReference type="GO" id="GO:0003899">
    <property type="term" value="F:DNA-directed RNA polymerase activity"/>
    <property type="evidence" value="ECO:0007669"/>
    <property type="project" value="UniProtKB-UniRule"/>
</dbReference>
<keyword evidence="4 11" id="KW-0808">Transferase</keyword>
<comment type="similarity">
    <text evidence="1 11 12">Belongs to the eukaryotic-type primase small subunit family.</text>
</comment>
<evidence type="ECO:0000256" key="6">
    <source>
        <dbReference type="ARBA" id="ARBA00022705"/>
    </source>
</evidence>
<keyword evidence="2 11" id="KW-0240">DNA-directed RNA polymerase</keyword>
<dbReference type="AlphaFoldDB" id="A0A9Q4GJ29"/>
<gene>
    <name evidence="11 14" type="primary">priS</name>
    <name evidence="14" type="ORF">EGH25_05625</name>
</gene>
<dbReference type="GO" id="GO:0046872">
    <property type="term" value="F:metal ion binding"/>
    <property type="evidence" value="ECO:0007669"/>
    <property type="project" value="UniProtKB-KW"/>
</dbReference>
<keyword evidence="15" id="KW-1185">Reference proteome</keyword>
<evidence type="ECO:0000256" key="10">
    <source>
        <dbReference type="ARBA" id="ARBA00023211"/>
    </source>
</evidence>
<keyword evidence="7 11" id="KW-0479">Metal-binding</keyword>
<comment type="function">
    <text evidence="13">RNA polymerase that catalyzes the synthesis of short RNA molecules used as primers for DNA polymerase during DNA replication.</text>
</comment>
<organism evidence="14 15">
    <name type="scientific">Halorutilus salinus</name>
    <dbReference type="NCBI Taxonomy" id="2487751"/>
    <lineage>
        <taxon>Archaea</taxon>
        <taxon>Methanobacteriati</taxon>
        <taxon>Methanobacteriota</taxon>
        <taxon>Stenosarchaea group</taxon>
        <taxon>Halobacteria</taxon>
        <taxon>Halorutilales</taxon>
        <taxon>Halorutilaceae</taxon>
        <taxon>Halorutilus</taxon>
    </lineage>
</organism>
<protein>
    <recommendedName>
        <fullName evidence="11">DNA primase small subunit PriS</fullName>
        <ecNumber evidence="11">2.7.7.-</ecNumber>
    </recommendedName>
</protein>
<dbReference type="CDD" id="cd04860">
    <property type="entry name" value="AE_Prim_S"/>
    <property type="match status" value="1"/>
</dbReference>
<comment type="subunit">
    <text evidence="11">Heterodimer of a small subunit (PriS) and a large subunit (PriL).</text>
</comment>
<dbReference type="NCBIfam" id="TIGR00335">
    <property type="entry name" value="primase_sml"/>
    <property type="match status" value="1"/>
</dbReference>
<comment type="caution">
    <text evidence="14">The sequence shown here is derived from an EMBL/GenBank/DDBJ whole genome shotgun (WGS) entry which is preliminary data.</text>
</comment>
<dbReference type="EMBL" id="RKLV01000004">
    <property type="protein sequence ID" value="MCX2818826.1"/>
    <property type="molecule type" value="Genomic_DNA"/>
</dbReference>
<dbReference type="InterPro" id="IPR002755">
    <property type="entry name" value="DNA_primase_S"/>
</dbReference>
<evidence type="ECO:0000256" key="8">
    <source>
        <dbReference type="ARBA" id="ARBA00022842"/>
    </source>
</evidence>
<keyword evidence="6 11" id="KW-0235">DNA replication</keyword>
<dbReference type="GO" id="GO:1990077">
    <property type="term" value="C:primosome complex"/>
    <property type="evidence" value="ECO:0007669"/>
    <property type="project" value="UniProtKB-KW"/>
</dbReference>
<reference evidence="14" key="1">
    <citation type="submission" date="2022-09" db="EMBL/GenBank/DDBJ databases">
        <title>Haloadaptaus new haloarchaeum isolated from saline soil.</title>
        <authorList>
            <person name="Duran-Viseras A."/>
            <person name="Sanchez-Porro C."/>
            <person name="Ventosa A."/>
        </authorList>
    </citation>
    <scope>NUCLEOTIDE SEQUENCE</scope>
    <source>
        <strain evidence="14">F3-133</strain>
    </source>
</reference>
<dbReference type="InterPro" id="IPR014052">
    <property type="entry name" value="DNA_primase_ssu_euk/arc"/>
</dbReference>
<name>A0A9Q4GJ29_9EURY</name>
<dbReference type="InterPro" id="IPR023639">
    <property type="entry name" value="DNA_primase_ssu_PriS"/>
</dbReference>
<evidence type="ECO:0000256" key="5">
    <source>
        <dbReference type="ARBA" id="ARBA00022695"/>
    </source>
</evidence>
<feature type="active site" evidence="11">
    <location>
        <position position="106"/>
    </location>
</feature>
<dbReference type="SUPFAM" id="SSF56747">
    <property type="entry name" value="Prim-pol domain"/>
    <property type="match status" value="1"/>
</dbReference>
<dbReference type="EC" id="2.7.7.-" evidence="11"/>
<evidence type="ECO:0000256" key="7">
    <source>
        <dbReference type="ARBA" id="ARBA00022723"/>
    </source>
</evidence>
<keyword evidence="9 11" id="KW-0804">Transcription</keyword>
<dbReference type="PANTHER" id="PTHR10536">
    <property type="entry name" value="DNA PRIMASE SMALL SUBUNIT"/>
    <property type="match status" value="1"/>
</dbReference>
<evidence type="ECO:0000256" key="13">
    <source>
        <dbReference type="RuleBase" id="RU004224"/>
    </source>
</evidence>
<feature type="active site" evidence="11">
    <location>
        <position position="104"/>
    </location>
</feature>
<accession>A0A9Q4GJ29</accession>
<dbReference type="HAMAP" id="MF_00700">
    <property type="entry name" value="DNA_primase_sml_arc"/>
    <property type="match status" value="1"/>
</dbReference>